<sequence>MSGKKRNLTPEEALDLYSSLPDLESASEDDSEEEYCEELPCDLQSENDSKSDEVELAVPTVKRKKKPPIGRNPRWLSGGRRDNLHSLASYVRGEDIRRKITAARLKVRDSSIAPDGHPSKLWCERDTGHRSGSKEKMKLVHNLASHGGIATVAADSHANFLGYSAKYGVYSLLETKSNEVASSGHMELEGLKRALTALEESDVPITEVVTDQCAQVRRKEKPDAWYICEGLNKKITQATKSTGCQAIGL</sequence>
<organism evidence="1 2">
    <name type="scientific">Hyalomma asiaticum</name>
    <name type="common">Tick</name>
    <dbReference type="NCBI Taxonomy" id="266040"/>
    <lineage>
        <taxon>Eukaryota</taxon>
        <taxon>Metazoa</taxon>
        <taxon>Ecdysozoa</taxon>
        <taxon>Arthropoda</taxon>
        <taxon>Chelicerata</taxon>
        <taxon>Arachnida</taxon>
        <taxon>Acari</taxon>
        <taxon>Parasitiformes</taxon>
        <taxon>Ixodida</taxon>
        <taxon>Ixodoidea</taxon>
        <taxon>Ixodidae</taxon>
        <taxon>Hyalomminae</taxon>
        <taxon>Hyalomma</taxon>
    </lineage>
</organism>
<gene>
    <name evidence="1" type="ORF">HPB50_011871</name>
</gene>
<protein>
    <submittedName>
        <fullName evidence="1">Uncharacterized protein</fullName>
    </submittedName>
</protein>
<evidence type="ECO:0000313" key="2">
    <source>
        <dbReference type="Proteomes" id="UP000821845"/>
    </source>
</evidence>
<proteinExistence type="predicted"/>
<name>A0ACB7SPY4_HYAAI</name>
<dbReference type="Proteomes" id="UP000821845">
    <property type="component" value="Chromosome 3"/>
</dbReference>
<dbReference type="EMBL" id="CM023483">
    <property type="protein sequence ID" value="KAH6935969.1"/>
    <property type="molecule type" value="Genomic_DNA"/>
</dbReference>
<reference evidence="1" key="1">
    <citation type="submission" date="2020-05" db="EMBL/GenBank/DDBJ databases">
        <title>Large-scale comparative analyses of tick genomes elucidate their genetic diversity and vector capacities.</title>
        <authorList>
            <person name="Jia N."/>
            <person name="Wang J."/>
            <person name="Shi W."/>
            <person name="Du L."/>
            <person name="Sun Y."/>
            <person name="Zhan W."/>
            <person name="Jiang J."/>
            <person name="Wang Q."/>
            <person name="Zhang B."/>
            <person name="Ji P."/>
            <person name="Sakyi L.B."/>
            <person name="Cui X."/>
            <person name="Yuan T."/>
            <person name="Jiang B."/>
            <person name="Yang W."/>
            <person name="Lam T.T.-Y."/>
            <person name="Chang Q."/>
            <person name="Ding S."/>
            <person name="Wang X."/>
            <person name="Zhu J."/>
            <person name="Ruan X."/>
            <person name="Zhao L."/>
            <person name="Wei J."/>
            <person name="Que T."/>
            <person name="Du C."/>
            <person name="Cheng J."/>
            <person name="Dai P."/>
            <person name="Han X."/>
            <person name="Huang E."/>
            <person name="Gao Y."/>
            <person name="Liu J."/>
            <person name="Shao H."/>
            <person name="Ye R."/>
            <person name="Li L."/>
            <person name="Wei W."/>
            <person name="Wang X."/>
            <person name="Wang C."/>
            <person name="Yang T."/>
            <person name="Huo Q."/>
            <person name="Li W."/>
            <person name="Guo W."/>
            <person name="Chen H."/>
            <person name="Zhou L."/>
            <person name="Ni X."/>
            <person name="Tian J."/>
            <person name="Zhou Y."/>
            <person name="Sheng Y."/>
            <person name="Liu T."/>
            <person name="Pan Y."/>
            <person name="Xia L."/>
            <person name="Li J."/>
            <person name="Zhao F."/>
            <person name="Cao W."/>
        </authorList>
    </citation>
    <scope>NUCLEOTIDE SEQUENCE</scope>
    <source>
        <strain evidence="1">Hyas-2018</strain>
    </source>
</reference>
<accession>A0ACB7SPY4</accession>
<keyword evidence="2" id="KW-1185">Reference proteome</keyword>
<evidence type="ECO:0000313" key="1">
    <source>
        <dbReference type="EMBL" id="KAH6935969.1"/>
    </source>
</evidence>
<comment type="caution">
    <text evidence="1">The sequence shown here is derived from an EMBL/GenBank/DDBJ whole genome shotgun (WGS) entry which is preliminary data.</text>
</comment>